<reference evidence="6 7" key="1">
    <citation type="submission" date="2017-08" db="EMBL/GenBank/DDBJ databases">
        <title>Draft Genome Sequence of Hafnia alvei CITHA-6 Isolated from Raw Bovine Milk.</title>
        <authorList>
            <person name="Culligan E.P."/>
            <person name="Mcsweeney A."/>
            <person name="O'Doherty C."/>
            <person name="Gleeson E."/>
            <person name="O'Riordan D."/>
            <person name="Sleator R.D."/>
        </authorList>
    </citation>
    <scope>NUCLEOTIDE SEQUENCE [LARGE SCALE GENOMIC DNA]</scope>
    <source>
        <strain evidence="6 7">CITHA-6</strain>
    </source>
</reference>
<keyword evidence="4" id="KW-0804">Transcription</keyword>
<name>A0A2A2M868_9GAMM</name>
<protein>
    <submittedName>
        <fullName evidence="6">LysR family transcriptional regulator</fullName>
    </submittedName>
</protein>
<feature type="domain" description="HTH lysR-type" evidence="5">
    <location>
        <begin position="16"/>
        <end position="73"/>
    </location>
</feature>
<dbReference type="EMBL" id="NQMS01000011">
    <property type="protein sequence ID" value="PAV94740.1"/>
    <property type="molecule type" value="Genomic_DNA"/>
</dbReference>
<dbReference type="InterPro" id="IPR005119">
    <property type="entry name" value="LysR_subst-bd"/>
</dbReference>
<dbReference type="Gene3D" id="3.40.190.10">
    <property type="entry name" value="Periplasmic binding protein-like II"/>
    <property type="match status" value="2"/>
</dbReference>
<dbReference type="AlphaFoldDB" id="A0A2A2M868"/>
<dbReference type="GO" id="GO:0003677">
    <property type="term" value="F:DNA binding"/>
    <property type="evidence" value="ECO:0007669"/>
    <property type="project" value="UniProtKB-KW"/>
</dbReference>
<dbReference type="InterPro" id="IPR050389">
    <property type="entry name" value="LysR-type_TF"/>
</dbReference>
<dbReference type="RefSeq" id="WP_082019177.1">
    <property type="nucleotide sequence ID" value="NZ_CATYOV010000034.1"/>
</dbReference>
<comment type="caution">
    <text evidence="6">The sequence shown here is derived from an EMBL/GenBank/DDBJ whole genome shotgun (WGS) entry which is preliminary data.</text>
</comment>
<evidence type="ECO:0000256" key="2">
    <source>
        <dbReference type="ARBA" id="ARBA00023015"/>
    </source>
</evidence>
<comment type="similarity">
    <text evidence="1">Belongs to the LysR transcriptional regulatory family.</text>
</comment>
<dbReference type="SUPFAM" id="SSF46785">
    <property type="entry name" value="Winged helix' DNA-binding domain"/>
    <property type="match status" value="1"/>
</dbReference>
<evidence type="ECO:0000256" key="4">
    <source>
        <dbReference type="ARBA" id="ARBA00023163"/>
    </source>
</evidence>
<dbReference type="InterPro" id="IPR000847">
    <property type="entry name" value="LysR_HTH_N"/>
</dbReference>
<evidence type="ECO:0000313" key="6">
    <source>
        <dbReference type="EMBL" id="PAV94740.1"/>
    </source>
</evidence>
<accession>A0A2A2M868</accession>
<sequence length="310" mass="34879">MKNMNDKQILKRVRGVDLNLLTVFEAIFNCKSVSLAAKMLNISPSAVSQSLQKIRNHYDDILFIRQGNVLQPTLVCLSLHDQLAEIMRLVDVSLNTINDPTKKKKFIIYASHYVASHYLPKLIHALEHQAPNIEIMHYTLTEEMKVDELLINRQADLIFDIHPTTSHSVISIPFSSEPLSLVCSANHPRLKGNVDFSELSAERFCGLHSAIPYIMRRQVEFSRILEGRNFIFSSDSVMALLSIIENTESIGIMPSSLLAESCGAKIQAIDAGLHLEPITFYFLYNKHSAHTPGFSQFLTIVNQLSTVSSK</sequence>
<dbReference type="PANTHER" id="PTHR30118">
    <property type="entry name" value="HTH-TYPE TRANSCRIPTIONAL REGULATOR LEUO-RELATED"/>
    <property type="match status" value="1"/>
</dbReference>
<keyword evidence="7" id="KW-1185">Reference proteome</keyword>
<dbReference type="OrthoDB" id="8839911at2"/>
<dbReference type="SUPFAM" id="SSF53850">
    <property type="entry name" value="Periplasmic binding protein-like II"/>
    <property type="match status" value="1"/>
</dbReference>
<dbReference type="PANTHER" id="PTHR30118:SF14">
    <property type="entry name" value="LYSR FAMILY TRANSCRIPTIONAL REGULATOR"/>
    <property type="match status" value="1"/>
</dbReference>
<keyword evidence="2" id="KW-0805">Transcription regulation</keyword>
<proteinExistence type="inferred from homology"/>
<keyword evidence="3" id="KW-0238">DNA-binding</keyword>
<evidence type="ECO:0000313" key="7">
    <source>
        <dbReference type="Proteomes" id="UP000218796"/>
    </source>
</evidence>
<dbReference type="InterPro" id="IPR036388">
    <property type="entry name" value="WH-like_DNA-bd_sf"/>
</dbReference>
<evidence type="ECO:0000259" key="5">
    <source>
        <dbReference type="PROSITE" id="PS50931"/>
    </source>
</evidence>
<dbReference type="GO" id="GO:0003700">
    <property type="term" value="F:DNA-binding transcription factor activity"/>
    <property type="evidence" value="ECO:0007669"/>
    <property type="project" value="InterPro"/>
</dbReference>
<dbReference type="InterPro" id="IPR036390">
    <property type="entry name" value="WH_DNA-bd_sf"/>
</dbReference>
<dbReference type="PROSITE" id="PS50931">
    <property type="entry name" value="HTH_LYSR"/>
    <property type="match status" value="1"/>
</dbReference>
<evidence type="ECO:0000256" key="3">
    <source>
        <dbReference type="ARBA" id="ARBA00023125"/>
    </source>
</evidence>
<dbReference type="Proteomes" id="UP000218796">
    <property type="component" value="Unassembled WGS sequence"/>
</dbReference>
<dbReference type="Pfam" id="PF00126">
    <property type="entry name" value="HTH_1"/>
    <property type="match status" value="1"/>
</dbReference>
<gene>
    <name evidence="6" type="ORF">CJD50_19805</name>
</gene>
<dbReference type="Pfam" id="PF03466">
    <property type="entry name" value="LysR_substrate"/>
    <property type="match status" value="1"/>
</dbReference>
<organism evidence="6 7">
    <name type="scientific">Hafnia paralvei</name>
    <dbReference type="NCBI Taxonomy" id="546367"/>
    <lineage>
        <taxon>Bacteria</taxon>
        <taxon>Pseudomonadati</taxon>
        <taxon>Pseudomonadota</taxon>
        <taxon>Gammaproteobacteria</taxon>
        <taxon>Enterobacterales</taxon>
        <taxon>Hafniaceae</taxon>
        <taxon>Hafnia</taxon>
    </lineage>
</organism>
<evidence type="ECO:0000256" key="1">
    <source>
        <dbReference type="ARBA" id="ARBA00009437"/>
    </source>
</evidence>
<dbReference type="Gene3D" id="1.10.10.10">
    <property type="entry name" value="Winged helix-like DNA-binding domain superfamily/Winged helix DNA-binding domain"/>
    <property type="match status" value="1"/>
</dbReference>